<dbReference type="AlphaFoldDB" id="A5ZAW7"/>
<evidence type="ECO:0000313" key="2">
    <source>
        <dbReference type="Proteomes" id="UP000006000"/>
    </source>
</evidence>
<sequence length="175" mass="20612">MLFFSGGCWFPADLIFPLGKVMVILFHNAFHFSESPHKYLHIGITVPFERIGDFIQPVGNLHFGFFDFYLQRFSFFAFENSLCIGKLLFQLRQNFILQGFDFPCPILYFYHQVSHMAKLCHINVKRRLGWHIFLPNKVLQKIFCLCHNPTEQIRQPTFTLDGLACFFVYLGLLDF</sequence>
<reference evidence="1 2" key="2">
    <citation type="submission" date="2007-04" db="EMBL/GenBank/DDBJ databases">
        <title>Draft genome sequence of Eubacterium ventriosum (ATCC 27560).</title>
        <authorList>
            <person name="Sudarsanam P."/>
            <person name="Ley R."/>
            <person name="Guruge J."/>
            <person name="Turnbaugh P.J."/>
            <person name="Mahowald M."/>
            <person name="Liep D."/>
            <person name="Gordon J."/>
        </authorList>
    </citation>
    <scope>NUCLEOTIDE SEQUENCE [LARGE SCALE GENOMIC DNA]</scope>
    <source>
        <strain evidence="1 2">ATCC 27560</strain>
    </source>
</reference>
<dbReference type="eggNOG" id="ENOG50345SW">
    <property type="taxonomic scope" value="Bacteria"/>
</dbReference>
<evidence type="ECO:0000313" key="1">
    <source>
        <dbReference type="EMBL" id="EDM50218.1"/>
    </source>
</evidence>
<dbReference type="Proteomes" id="UP000006000">
    <property type="component" value="Unassembled WGS sequence"/>
</dbReference>
<dbReference type="HOGENOM" id="CLU_1530333_0_0_9"/>
<reference evidence="1 2" key="1">
    <citation type="submission" date="2007-03" db="EMBL/GenBank/DDBJ databases">
        <authorList>
            <person name="Fulton L."/>
            <person name="Clifton S."/>
            <person name="Fulton B."/>
            <person name="Xu J."/>
            <person name="Minx P."/>
            <person name="Pepin K.H."/>
            <person name="Johnson M."/>
            <person name="Thiruvilangam P."/>
            <person name="Bhonagiri V."/>
            <person name="Nash W.E."/>
            <person name="Mardis E.R."/>
            <person name="Wilson R.K."/>
        </authorList>
    </citation>
    <scope>NUCLEOTIDE SEQUENCE [LARGE SCALE GENOMIC DNA]</scope>
    <source>
        <strain evidence="1 2">ATCC 27560</strain>
    </source>
</reference>
<dbReference type="EMBL" id="AAVL02000038">
    <property type="protein sequence ID" value="EDM50218.1"/>
    <property type="molecule type" value="Genomic_DNA"/>
</dbReference>
<name>A5ZAW7_9FIRM</name>
<comment type="caution">
    <text evidence="1">The sequence shown here is derived from an EMBL/GenBank/DDBJ whole genome shotgun (WGS) entry which is preliminary data.</text>
</comment>
<gene>
    <name evidence="1" type="ORF">EUBVEN_02870</name>
</gene>
<organism evidence="1 2">
    <name type="scientific">Eubacterium ventriosum ATCC 27560</name>
    <dbReference type="NCBI Taxonomy" id="411463"/>
    <lineage>
        <taxon>Bacteria</taxon>
        <taxon>Bacillati</taxon>
        <taxon>Bacillota</taxon>
        <taxon>Clostridia</taxon>
        <taxon>Eubacteriales</taxon>
        <taxon>Eubacteriaceae</taxon>
        <taxon>Eubacterium</taxon>
    </lineage>
</organism>
<proteinExistence type="predicted"/>
<accession>A5ZAW7</accession>
<protein>
    <submittedName>
        <fullName evidence="1">Uncharacterized protein</fullName>
    </submittedName>
</protein>